<sequence>MAKRLFLVLLFLCIPAFSYANTIAQCIKQLKEGRISQAIELGKLAVVLHSDNPVSYMCLAGAYAKDGKYNFAKVELQQALILAKSNKLKNDIDKMLISIDNFSSTTKQHTIDNNPENSTDNSTNSGL</sequence>
<dbReference type="RefSeq" id="WP_092128751.1">
    <property type="nucleotide sequence ID" value="NZ_FMYU01000007.1"/>
</dbReference>
<dbReference type="OrthoDB" id="9939877at2"/>
<dbReference type="Proteomes" id="UP000199411">
    <property type="component" value="Unassembled WGS sequence"/>
</dbReference>
<feature type="chain" id="PRO_5011718063" description="Tetratricopeptide repeat-containing protein" evidence="2">
    <location>
        <begin position="21"/>
        <end position="127"/>
    </location>
</feature>
<feature type="signal peptide" evidence="2">
    <location>
        <begin position="1"/>
        <end position="20"/>
    </location>
</feature>
<dbReference type="InterPro" id="IPR011990">
    <property type="entry name" value="TPR-like_helical_dom_sf"/>
</dbReference>
<evidence type="ECO:0000256" key="2">
    <source>
        <dbReference type="SAM" id="SignalP"/>
    </source>
</evidence>
<protein>
    <recommendedName>
        <fullName evidence="5">Tetratricopeptide repeat-containing protein</fullName>
    </recommendedName>
</protein>
<reference evidence="4" key="1">
    <citation type="submission" date="2016-10" db="EMBL/GenBank/DDBJ databases">
        <authorList>
            <person name="Varghese N."/>
            <person name="Submissions S."/>
        </authorList>
    </citation>
    <scope>NUCLEOTIDE SEQUENCE [LARGE SCALE GENOMIC DNA]</scope>
    <source>
        <strain evidence="4">DSM 8415</strain>
    </source>
</reference>
<dbReference type="EMBL" id="FMYU01000007">
    <property type="protein sequence ID" value="SDC61605.1"/>
    <property type="molecule type" value="Genomic_DNA"/>
</dbReference>
<dbReference type="Gene3D" id="1.25.40.10">
    <property type="entry name" value="Tetratricopeptide repeat domain"/>
    <property type="match status" value="1"/>
</dbReference>
<proteinExistence type="predicted"/>
<evidence type="ECO:0008006" key="5">
    <source>
        <dbReference type="Google" id="ProtNLM"/>
    </source>
</evidence>
<feature type="region of interest" description="Disordered" evidence="1">
    <location>
        <begin position="107"/>
        <end position="127"/>
    </location>
</feature>
<gene>
    <name evidence="3" type="ORF">SAMN05660835_01084</name>
</gene>
<evidence type="ECO:0000313" key="3">
    <source>
        <dbReference type="EMBL" id="SDC61605.1"/>
    </source>
</evidence>
<evidence type="ECO:0000256" key="1">
    <source>
        <dbReference type="SAM" id="MobiDB-lite"/>
    </source>
</evidence>
<evidence type="ECO:0000313" key="4">
    <source>
        <dbReference type="Proteomes" id="UP000199411"/>
    </source>
</evidence>
<accession>A0A1G6N399</accession>
<dbReference type="SUPFAM" id="SSF48452">
    <property type="entry name" value="TPR-like"/>
    <property type="match status" value="1"/>
</dbReference>
<organism evidence="3 4">
    <name type="scientific">Desulfurella multipotens</name>
    <dbReference type="NCBI Taxonomy" id="79269"/>
    <lineage>
        <taxon>Bacteria</taxon>
        <taxon>Pseudomonadati</taxon>
        <taxon>Campylobacterota</taxon>
        <taxon>Desulfurellia</taxon>
        <taxon>Desulfurellales</taxon>
        <taxon>Desulfurellaceae</taxon>
        <taxon>Desulfurella</taxon>
    </lineage>
</organism>
<keyword evidence="4" id="KW-1185">Reference proteome</keyword>
<keyword evidence="2" id="KW-0732">Signal</keyword>
<name>A0A1G6N399_9BACT</name>
<dbReference type="AlphaFoldDB" id="A0A1G6N399"/>